<dbReference type="KEGG" id="plon:Pla110_06880"/>
<gene>
    <name evidence="1" type="ORF">Pla110_06880</name>
</gene>
<reference evidence="1 2" key="1">
    <citation type="submission" date="2019-02" db="EMBL/GenBank/DDBJ databases">
        <title>Deep-cultivation of Planctomycetes and their phenomic and genomic characterization uncovers novel biology.</title>
        <authorList>
            <person name="Wiegand S."/>
            <person name="Jogler M."/>
            <person name="Boedeker C."/>
            <person name="Pinto D."/>
            <person name="Vollmers J."/>
            <person name="Rivas-Marin E."/>
            <person name="Kohn T."/>
            <person name="Peeters S.H."/>
            <person name="Heuer A."/>
            <person name="Rast P."/>
            <person name="Oberbeckmann S."/>
            <person name="Bunk B."/>
            <person name="Jeske O."/>
            <person name="Meyerdierks A."/>
            <person name="Storesund J.E."/>
            <person name="Kallscheuer N."/>
            <person name="Luecker S."/>
            <person name="Lage O.M."/>
            <person name="Pohl T."/>
            <person name="Merkel B.J."/>
            <person name="Hornburger P."/>
            <person name="Mueller R.-W."/>
            <person name="Bruemmer F."/>
            <person name="Labrenz M."/>
            <person name="Spormann A.M."/>
            <person name="Op den Camp H."/>
            <person name="Overmann J."/>
            <person name="Amann R."/>
            <person name="Jetten M.S.M."/>
            <person name="Mascher T."/>
            <person name="Medema M.H."/>
            <person name="Devos D.P."/>
            <person name="Kaster A.-K."/>
            <person name="Ovreas L."/>
            <person name="Rohde M."/>
            <person name="Galperin M.Y."/>
            <person name="Jogler C."/>
        </authorList>
    </citation>
    <scope>NUCLEOTIDE SEQUENCE [LARGE SCALE GENOMIC DNA]</scope>
    <source>
        <strain evidence="1 2">Pla110</strain>
    </source>
</reference>
<sequence length="150" mass="17210">MLEFRPAIYQGGELYELPRPVRSVRLQEGWDFEQFKVPLRDGDQVTGHSQRGVEILLEGEVDSQGGKLKVSEVDMLETILSLRGLLDVDGESSKYSLVLYRDVETDGYRRFKKCSTVEFEYDLSRPQLFTYSLIVHAEDPVIYLTDPADD</sequence>
<protein>
    <submittedName>
        <fullName evidence="1">Uncharacterized protein</fullName>
    </submittedName>
</protein>
<evidence type="ECO:0000313" key="2">
    <source>
        <dbReference type="Proteomes" id="UP000317178"/>
    </source>
</evidence>
<keyword evidence="2" id="KW-1185">Reference proteome</keyword>
<proteinExistence type="predicted"/>
<dbReference type="EMBL" id="CP036281">
    <property type="protein sequence ID" value="QDU78984.1"/>
    <property type="molecule type" value="Genomic_DNA"/>
</dbReference>
<dbReference type="OrthoDB" id="213415at2"/>
<dbReference type="Proteomes" id="UP000317178">
    <property type="component" value="Chromosome"/>
</dbReference>
<organism evidence="1 2">
    <name type="scientific">Polystyrenella longa</name>
    <dbReference type="NCBI Taxonomy" id="2528007"/>
    <lineage>
        <taxon>Bacteria</taxon>
        <taxon>Pseudomonadati</taxon>
        <taxon>Planctomycetota</taxon>
        <taxon>Planctomycetia</taxon>
        <taxon>Planctomycetales</taxon>
        <taxon>Planctomycetaceae</taxon>
        <taxon>Polystyrenella</taxon>
    </lineage>
</organism>
<dbReference type="AlphaFoldDB" id="A0A518CII0"/>
<name>A0A518CII0_9PLAN</name>
<accession>A0A518CII0</accession>
<evidence type="ECO:0000313" key="1">
    <source>
        <dbReference type="EMBL" id="QDU78984.1"/>
    </source>
</evidence>
<dbReference type="RefSeq" id="WP_144993209.1">
    <property type="nucleotide sequence ID" value="NZ_CP036281.1"/>
</dbReference>